<dbReference type="eggNOG" id="ENOG502QW8S">
    <property type="taxonomic scope" value="Eukaryota"/>
</dbReference>
<feature type="compositionally biased region" description="Basic and acidic residues" evidence="6">
    <location>
        <begin position="427"/>
        <end position="443"/>
    </location>
</feature>
<feature type="compositionally biased region" description="Basic and acidic residues" evidence="6">
    <location>
        <begin position="935"/>
        <end position="954"/>
    </location>
</feature>
<evidence type="ECO:0000256" key="4">
    <source>
        <dbReference type="ARBA" id="ARBA00022833"/>
    </source>
</evidence>
<dbReference type="GO" id="GO:0008270">
    <property type="term" value="F:zinc ion binding"/>
    <property type="evidence" value="ECO:0007669"/>
    <property type="project" value="UniProtKB-KW"/>
</dbReference>
<dbReference type="SMART" id="SM00249">
    <property type="entry name" value="PHD"/>
    <property type="match status" value="1"/>
</dbReference>
<sequence length="2087" mass="233505">MASDGEISCTNDPNFAVIYSFLKVFGKLYSLEVPTIAKLQESIENTQEVSDPLKDLHLRLLRRALKSVQTNRWERSLIKFCHQQSYHQEAWELERFSYKKASTQVKLRILKLLLEYQFTCHTKFKNAVNAISCKELRLDPIGRDRSGCVYWLQVDHEANLCLYKEDQDEETWQMVASNRDELVKIISQLKGEEEVIELAGSNPIVDSSGDAPTQTQAEPEKPSVVEEDNEEEFLSPESESEHDSDDQKDNKNEKKDESDEVKDNVNVENVENKDNVKDSKSSDEEVVEHKIDDGEKNDEKSESETVSKEEEVGEAIEEPVMVVTGEGNGAECESSFIIYGEEISEPVMYFYGDGWGEENDTGNPEIEEQHHSDDKSDEENPPEECNGENYNPSNTNKKAKIGKCVKLKNKSVVNKRSLKKQPNDVIENSKSDCKKHCIRDLDKSNGSNSSSVIDNNSINDKSTLEGEKNDTANRKVKSKVKKEQLASKDKESGGEETLNSPPASDNCQNSKVSIIEKRKSSLSSDQDDNVEQDNKSSDKEVKEDDLPTKKLRLETTPDETETQPKETTNKDDTSNENIENDTSNTNVQAENTPRKKMKAKKGKFKAKKIVQKPITESGGNDRDCDIKNESKAVKRTLVNSNASDKTNESQSETEEDEQSTSGKRLKIKPKKINTTTRKKVEAKHMAKSSSDSEEETLSSIGKKSTKKVLKKNPKGKEKGRTCDDDCAPVRQSRRIAQMKIKEEAERRHAEEVALRELKMIHNKRVTKEDEEEWRASSRDSSESESRPREPRRAKDEWREGDSSADLDSEPDSEPLFEHDEPDLDFSKSDHEFSPESDLEDGEPSEPIKRARTLQENSSEGSCTRCGSGEQPEWILLCDRCDGGYHASCLKPVLLLVPEGDWFCPECSHMMLITELEKELVKYDELLAAVEEERARKKLEETEQSSDLEKTSDREDDHDDQSDSNSGSGSDVSCSSGWSSPGAVYRLRARRQLPVSYRAQEYDRLISSAIKEEYVEPTTSAGNQGRGKDISTIIEAAEEEKMKAERELIEQGKPVDNKKTKKKQRRKPRKLNSLDVPSEDDDETDEDFKDTGMESSSEEISSSAERDSSSHSSDSLPIRRKDRAKQSESSPEVKKKKKGVFEDSSSESGDKEIKKPPRPKGHRSKKRLTQYDSEGNVIRARVTYGSPGTRDNDWSPKHRTRQKKINYTEMPNTESEDEMHKSSGKHMPDSSDEFKIDSSASSDSEADTRDQSDERARALCDLVNKTAVVPLTKLPDDVTSLKTNEGEWCTESVTSRGRGRGRGRGSRGPRGRGRGGSTGCSAQSTDDALSKLVGVKIKGIFYYSFSNFFSELRTDGTSGPLRPNQTERDKKRQEREAKLAEKEAKKMERIQKKEEKEKLKEQKAKEREEKRLAKIALQESKKNKKEKDFMPIYGMRPQEYNSPMPRHPEYQDRFPPPRLQVRPELRGISDERALHRPEIPHNVMREGTLSVAGSPQPFAPAPEEPSVITRMPHVINYRGQMMYPGGNSSYGPRGQPVPVYQMHPGLHARQYPPYFPHLQPINYRSSGPPASPQPRPHGPPMHPHGPPGLPHGPPGPPHGPPGPPHGPGGPPHGPPVSLHGTPHGPPGPSHGPPVSSPLVQGSPMPPGPSPGLMTGGSMRPGAPYTGPIPFRTAPPAAPPVTPPALEPEKEPLVTIKAEVKTEPEYSSPPPSPAHRPSPEPPRNHPKIKHTENKDGRPRFPLGPYAPHYGPYGPYAPGTPGDPQPPPDALLNLQTRIHHNPMHRAPVNVRQYMSNEVKPGDPGAAPAPGDRFPDRPPGPHEVPRPSSVGGPPDRPVLHDMLRAPGPDRIMTHDLSRVPDRPLLHDLPRPPGPDRHAVHDMTRPPGPERSAMHDMQRSPGPDRLVMLNMHRPPVPDRPLMHDMHRPPGPDRQLMHDMHRSAASERLSMHDMHRPPGPGRPAMHELPRPPGQERPPGPDRPPMHDLPRLPGPERPPMQVPPPERLMGHEMSPHYPYVRPRAPYAGSGRPERTCPTPPPERESPPDVKPPTRGPPAACRPLVKVESEAREEDGVFGGLVSYFSSQREDDIDA</sequence>
<feature type="compositionally biased region" description="Basic residues" evidence="6">
    <location>
        <begin position="663"/>
        <end position="677"/>
    </location>
</feature>
<feature type="compositionally biased region" description="Low complexity" evidence="6">
    <location>
        <begin position="1093"/>
        <end position="1102"/>
    </location>
</feature>
<evidence type="ECO:0000256" key="6">
    <source>
        <dbReference type="SAM" id="MobiDB-lite"/>
    </source>
</evidence>
<dbReference type="STRING" id="278856.A0A212EYD7"/>
<feature type="region of interest" description="Disordered" evidence="6">
    <location>
        <begin position="1787"/>
        <end position="2053"/>
    </location>
</feature>
<dbReference type="PANTHER" id="PTHR14296">
    <property type="entry name" value="REMODELING AND SPACING FACTOR 1"/>
    <property type="match status" value="1"/>
</dbReference>
<evidence type="ECO:0000313" key="8">
    <source>
        <dbReference type="Proteomes" id="UP000007151"/>
    </source>
</evidence>
<evidence type="ECO:0000256" key="5">
    <source>
        <dbReference type="ARBA" id="ARBA00023242"/>
    </source>
</evidence>
<feature type="compositionally biased region" description="Low complexity" evidence="6">
    <location>
        <begin position="962"/>
        <end position="976"/>
    </location>
</feature>
<feature type="compositionally biased region" description="Basic and acidic residues" evidence="6">
    <location>
        <begin position="1038"/>
        <end position="1057"/>
    </location>
</feature>
<feature type="compositionally biased region" description="Basic and acidic residues" evidence="6">
    <location>
        <begin position="619"/>
        <end position="632"/>
    </location>
</feature>
<dbReference type="GO" id="GO:0042393">
    <property type="term" value="F:histone binding"/>
    <property type="evidence" value="ECO:0007669"/>
    <property type="project" value="TreeGrafter"/>
</dbReference>
<feature type="compositionally biased region" description="Basic residues" evidence="6">
    <location>
        <begin position="397"/>
        <end position="409"/>
    </location>
</feature>
<keyword evidence="2" id="KW-0479">Metal-binding</keyword>
<proteinExistence type="predicted"/>
<feature type="compositionally biased region" description="Basic residues" evidence="6">
    <location>
        <begin position="1296"/>
        <end position="1312"/>
    </location>
</feature>
<feature type="compositionally biased region" description="Basic and acidic residues" evidence="6">
    <location>
        <begin position="1685"/>
        <end position="1702"/>
    </location>
</feature>
<feature type="compositionally biased region" description="Pro residues" evidence="6">
    <location>
        <begin position="1622"/>
        <end position="1634"/>
    </location>
</feature>
<comment type="caution">
    <text evidence="7">The sequence shown here is derived from an EMBL/GenBank/DDBJ whole genome shotgun (WGS) entry which is preliminary data.</text>
</comment>
<accession>A0A212EYD7</accession>
<dbReference type="EMBL" id="AGBW02011576">
    <property type="protein sequence ID" value="OWR46471.1"/>
    <property type="molecule type" value="Genomic_DNA"/>
</dbReference>
<evidence type="ECO:0000256" key="3">
    <source>
        <dbReference type="ARBA" id="ARBA00022771"/>
    </source>
</evidence>
<feature type="compositionally biased region" description="Basic and acidic residues" evidence="6">
    <location>
        <begin position="714"/>
        <end position="723"/>
    </location>
</feature>
<feature type="region of interest" description="Disordered" evidence="6">
    <location>
        <begin position="1352"/>
        <end position="1426"/>
    </location>
</feature>
<feature type="compositionally biased region" description="Basic and acidic residues" evidence="6">
    <location>
        <begin position="773"/>
        <end position="801"/>
    </location>
</feature>
<feature type="compositionally biased region" description="Basic and acidic residues" evidence="6">
    <location>
        <begin position="739"/>
        <end position="759"/>
    </location>
</feature>
<keyword evidence="5" id="KW-0539">Nucleus</keyword>
<dbReference type="SUPFAM" id="SSF57903">
    <property type="entry name" value="FYVE/PHD zinc finger"/>
    <property type="match status" value="1"/>
</dbReference>
<feature type="compositionally biased region" description="Pro residues" evidence="6">
    <location>
        <begin position="1674"/>
        <end position="1684"/>
    </location>
</feature>
<feature type="compositionally biased region" description="Low complexity" evidence="6">
    <location>
        <begin position="1740"/>
        <end position="1757"/>
    </location>
</feature>
<evidence type="ECO:0000256" key="2">
    <source>
        <dbReference type="ARBA" id="ARBA00022723"/>
    </source>
</evidence>
<feature type="compositionally biased region" description="Acidic residues" evidence="6">
    <location>
        <begin position="375"/>
        <end position="386"/>
    </location>
</feature>
<feature type="compositionally biased region" description="Basic and acidic residues" evidence="6">
    <location>
        <begin position="562"/>
        <end position="573"/>
    </location>
</feature>
<reference evidence="7 8" key="1">
    <citation type="journal article" date="2011" name="Cell">
        <title>The monarch butterfly genome yields insights into long-distance migration.</title>
        <authorList>
            <person name="Zhan S."/>
            <person name="Merlin C."/>
            <person name="Boore J.L."/>
            <person name="Reppert S.M."/>
        </authorList>
    </citation>
    <scope>NUCLEOTIDE SEQUENCE [LARGE SCALE GENOMIC DNA]</scope>
    <source>
        <strain evidence="7">F-2</strain>
    </source>
</reference>
<dbReference type="PROSITE" id="PS50827">
    <property type="entry name" value="DDT"/>
    <property type="match status" value="1"/>
</dbReference>
<feature type="compositionally biased region" description="Pro residues" evidence="6">
    <location>
        <begin position="1964"/>
        <end position="1976"/>
    </location>
</feature>
<feature type="region of interest" description="Disordered" evidence="6">
    <location>
        <begin position="202"/>
        <end position="327"/>
    </location>
</feature>
<protein>
    <submittedName>
        <fullName evidence="7">Hepatitis B virus X associated protein hbxa</fullName>
    </submittedName>
</protein>
<feature type="compositionally biased region" description="Polar residues" evidence="6">
    <location>
        <begin position="575"/>
        <end position="591"/>
    </location>
</feature>
<dbReference type="InterPro" id="IPR013083">
    <property type="entry name" value="Znf_RING/FYVE/PHD"/>
</dbReference>
<organism evidence="7 8">
    <name type="scientific">Danaus plexippus plexippus</name>
    <dbReference type="NCBI Taxonomy" id="278856"/>
    <lineage>
        <taxon>Eukaryota</taxon>
        <taxon>Metazoa</taxon>
        <taxon>Ecdysozoa</taxon>
        <taxon>Arthropoda</taxon>
        <taxon>Hexapoda</taxon>
        <taxon>Insecta</taxon>
        <taxon>Pterygota</taxon>
        <taxon>Neoptera</taxon>
        <taxon>Endopterygota</taxon>
        <taxon>Lepidoptera</taxon>
        <taxon>Glossata</taxon>
        <taxon>Ditrysia</taxon>
        <taxon>Papilionoidea</taxon>
        <taxon>Nymphalidae</taxon>
        <taxon>Danainae</taxon>
        <taxon>Danaini</taxon>
        <taxon>Danaina</taxon>
        <taxon>Danaus</taxon>
        <taxon>Danaus</taxon>
    </lineage>
</organism>
<feature type="region of interest" description="Disordered" evidence="6">
    <location>
        <begin position="1549"/>
        <end position="1771"/>
    </location>
</feature>
<feature type="compositionally biased region" description="Basic residues" evidence="6">
    <location>
        <begin position="594"/>
        <end position="610"/>
    </location>
</feature>
<feature type="compositionally biased region" description="Basic and acidic residues" evidence="6">
    <location>
        <begin position="824"/>
        <end position="833"/>
    </location>
</feature>
<feature type="compositionally biased region" description="Basic and acidic residues" evidence="6">
    <location>
        <begin position="481"/>
        <end position="493"/>
    </location>
</feature>
<feature type="compositionally biased region" description="Basic residues" evidence="6">
    <location>
        <begin position="1155"/>
        <end position="1167"/>
    </location>
</feature>
<dbReference type="Pfam" id="PF00628">
    <property type="entry name" value="PHD"/>
    <property type="match status" value="1"/>
</dbReference>
<feature type="compositionally biased region" description="Basic residues" evidence="6">
    <location>
        <begin position="703"/>
        <end position="713"/>
    </location>
</feature>
<dbReference type="Proteomes" id="UP000007151">
    <property type="component" value="Unassembled WGS sequence"/>
</dbReference>
<feature type="region of interest" description="Disordered" evidence="6">
    <location>
        <begin position="935"/>
        <end position="976"/>
    </location>
</feature>
<feature type="compositionally biased region" description="Low complexity" evidence="6">
    <location>
        <begin position="1798"/>
        <end position="1808"/>
    </location>
</feature>
<feature type="compositionally biased region" description="Basic and acidic residues" evidence="6">
    <location>
        <begin position="1847"/>
        <end position="1879"/>
    </location>
</feature>
<dbReference type="KEGG" id="dpl:KGM_205960"/>
<dbReference type="InterPro" id="IPR001965">
    <property type="entry name" value="Znf_PHD"/>
</dbReference>
<feature type="compositionally biased region" description="Basic and acidic residues" evidence="6">
    <location>
        <begin position="1245"/>
        <end position="1254"/>
    </location>
</feature>
<feature type="compositionally biased region" description="Basic and acidic residues" evidence="6">
    <location>
        <begin position="532"/>
        <end position="555"/>
    </location>
</feature>
<feature type="compositionally biased region" description="Acidic residues" evidence="6">
    <location>
        <begin position="225"/>
        <end position="238"/>
    </location>
</feature>
<dbReference type="InterPro" id="IPR019786">
    <property type="entry name" value="Zinc_finger_PHD-type_CS"/>
</dbReference>
<dbReference type="InterPro" id="IPR028938">
    <property type="entry name" value="Rsf1-like"/>
</dbReference>
<evidence type="ECO:0000313" key="7">
    <source>
        <dbReference type="EMBL" id="OWR46471.1"/>
    </source>
</evidence>
<feature type="region of interest" description="Disordered" evidence="6">
    <location>
        <begin position="1015"/>
        <end position="1254"/>
    </location>
</feature>
<feature type="compositionally biased region" description="Basic and acidic residues" evidence="6">
    <location>
        <begin position="1809"/>
        <end position="1821"/>
    </location>
</feature>
<feature type="compositionally biased region" description="Acidic residues" evidence="6">
    <location>
        <begin position="834"/>
        <end position="843"/>
    </location>
</feature>
<comment type="subcellular location">
    <subcellularLocation>
        <location evidence="1">Nucleus</location>
    </subcellularLocation>
</comment>
<dbReference type="PROSITE" id="PS50016">
    <property type="entry name" value="ZF_PHD_2"/>
    <property type="match status" value="1"/>
</dbReference>
<dbReference type="FunCoup" id="A0A212EYD7">
    <property type="interactions" value="436"/>
</dbReference>
<feature type="compositionally biased region" description="Acidic residues" evidence="6">
    <location>
        <begin position="802"/>
        <end position="823"/>
    </location>
</feature>
<dbReference type="GO" id="GO:0031213">
    <property type="term" value="C:RSF complex"/>
    <property type="evidence" value="ECO:0007669"/>
    <property type="project" value="InterPro"/>
</dbReference>
<dbReference type="InterPro" id="IPR019787">
    <property type="entry name" value="Znf_PHD-finger"/>
</dbReference>
<feature type="compositionally biased region" description="Basic and acidic residues" evidence="6">
    <location>
        <begin position="1217"/>
        <end position="1235"/>
    </location>
</feature>
<feature type="compositionally biased region" description="Pro residues" evidence="6">
    <location>
        <begin position="1985"/>
        <end position="1999"/>
    </location>
</feature>
<name>A0A212EYD7_DANPL</name>
<feature type="region of interest" description="Disordered" evidence="6">
    <location>
        <begin position="1278"/>
        <end position="1324"/>
    </location>
</feature>
<dbReference type="GO" id="GO:0045892">
    <property type="term" value="P:negative regulation of DNA-templated transcription"/>
    <property type="evidence" value="ECO:0007669"/>
    <property type="project" value="TreeGrafter"/>
</dbReference>
<feature type="compositionally biased region" description="Basic residues" evidence="6">
    <location>
        <begin position="1058"/>
        <end position="1069"/>
    </location>
</feature>
<feature type="compositionally biased region" description="Basic and acidic residues" evidence="6">
    <location>
        <begin position="1364"/>
        <end position="1411"/>
    </location>
</feature>
<dbReference type="OrthoDB" id="10055895at2759"/>
<keyword evidence="3" id="KW-0863">Zinc-finger</keyword>
<feature type="compositionally biased region" description="Acidic residues" evidence="6">
    <location>
        <begin position="1076"/>
        <end position="1087"/>
    </location>
</feature>
<dbReference type="PANTHER" id="PTHR14296:SF16">
    <property type="entry name" value="REMODELING AND SPACING FACTOR 1"/>
    <property type="match status" value="1"/>
</dbReference>
<feature type="region of interest" description="Disordered" evidence="6">
    <location>
        <begin position="350"/>
        <end position="867"/>
    </location>
</feature>
<dbReference type="InterPro" id="IPR011011">
    <property type="entry name" value="Znf_FYVE_PHD"/>
</dbReference>
<dbReference type="InterPro" id="IPR018501">
    <property type="entry name" value="DDT_dom"/>
</dbReference>
<keyword evidence="8" id="KW-1185">Reference proteome</keyword>
<feature type="compositionally biased region" description="Polar residues" evidence="6">
    <location>
        <begin position="497"/>
        <end position="512"/>
    </location>
</feature>
<evidence type="ECO:0000256" key="1">
    <source>
        <dbReference type="ARBA" id="ARBA00004123"/>
    </source>
</evidence>
<keyword evidence="4" id="KW-0862">Zinc</keyword>
<gene>
    <name evidence="7" type="ORF">KGM_205960</name>
</gene>
<feature type="compositionally biased region" description="Basic and acidic residues" evidence="6">
    <location>
        <begin position="462"/>
        <end position="473"/>
    </location>
</feature>
<dbReference type="PROSITE" id="PS01359">
    <property type="entry name" value="ZF_PHD_1"/>
    <property type="match status" value="1"/>
</dbReference>
<feature type="compositionally biased region" description="Pro residues" evidence="6">
    <location>
        <begin position="1568"/>
        <end position="1613"/>
    </location>
</feature>
<feature type="compositionally biased region" description="Basic and acidic residues" evidence="6">
    <location>
        <begin position="239"/>
        <end position="310"/>
    </location>
</feature>
<feature type="compositionally biased region" description="Basic and acidic residues" evidence="6">
    <location>
        <begin position="1727"/>
        <end position="1736"/>
    </location>
</feature>
<feature type="compositionally biased region" description="Basic and acidic residues" evidence="6">
    <location>
        <begin position="1915"/>
        <end position="1950"/>
    </location>
</feature>
<dbReference type="CDD" id="cd15543">
    <property type="entry name" value="PHD_RSF1"/>
    <property type="match status" value="1"/>
</dbReference>
<dbReference type="Gene3D" id="3.30.40.10">
    <property type="entry name" value="Zinc/RING finger domain, C3HC4 (zinc finger)"/>
    <property type="match status" value="1"/>
</dbReference>
<feature type="compositionally biased region" description="Low complexity" evidence="6">
    <location>
        <begin position="444"/>
        <end position="461"/>
    </location>
</feature>
<feature type="compositionally biased region" description="Pro residues" evidence="6">
    <location>
        <begin position="1705"/>
        <end position="1719"/>
    </location>
</feature>